<dbReference type="WBParaSite" id="PSAMB.scaffold396size53367.g5488.t1">
    <property type="protein sequence ID" value="PSAMB.scaffold396size53367.g5488.t1"/>
    <property type="gene ID" value="PSAMB.scaffold396size53367.g5488"/>
</dbReference>
<evidence type="ECO:0000313" key="3">
    <source>
        <dbReference type="WBParaSite" id="PSAMB.scaffold396size53367.g5488.t1"/>
    </source>
</evidence>
<feature type="signal peptide" evidence="1">
    <location>
        <begin position="1"/>
        <end position="20"/>
    </location>
</feature>
<dbReference type="AlphaFoldDB" id="A0A914WGH4"/>
<keyword evidence="2" id="KW-1185">Reference proteome</keyword>
<proteinExistence type="predicted"/>
<feature type="chain" id="PRO_5037011586" evidence="1">
    <location>
        <begin position="21"/>
        <end position="98"/>
    </location>
</feature>
<accession>A0A914WGH4</accession>
<dbReference type="Proteomes" id="UP000887566">
    <property type="component" value="Unplaced"/>
</dbReference>
<protein>
    <submittedName>
        <fullName evidence="3">Uncharacterized protein</fullName>
    </submittedName>
</protein>
<evidence type="ECO:0000313" key="2">
    <source>
        <dbReference type="Proteomes" id="UP000887566"/>
    </source>
</evidence>
<evidence type="ECO:0000256" key="1">
    <source>
        <dbReference type="SAM" id="SignalP"/>
    </source>
</evidence>
<name>A0A914WGH4_9BILA</name>
<sequence length="98" mass="10533">MYSVTLLVLLALISIGAVTGDLASQFDDDQVCGPHPLKKIVLKVEAAKPGIDQAGLIDFLAKIKVSMPNVWEAYESNLAAYQNCKIMSAGGSLGRRRK</sequence>
<reference evidence="3" key="1">
    <citation type="submission" date="2022-11" db="UniProtKB">
        <authorList>
            <consortium name="WormBaseParasite"/>
        </authorList>
    </citation>
    <scope>IDENTIFICATION</scope>
</reference>
<organism evidence="2 3">
    <name type="scientific">Plectus sambesii</name>
    <dbReference type="NCBI Taxonomy" id="2011161"/>
    <lineage>
        <taxon>Eukaryota</taxon>
        <taxon>Metazoa</taxon>
        <taxon>Ecdysozoa</taxon>
        <taxon>Nematoda</taxon>
        <taxon>Chromadorea</taxon>
        <taxon>Plectida</taxon>
        <taxon>Plectina</taxon>
        <taxon>Plectoidea</taxon>
        <taxon>Plectidae</taxon>
        <taxon>Plectus</taxon>
    </lineage>
</organism>
<keyword evidence="1" id="KW-0732">Signal</keyword>